<sequence length="620" mass="65737">MSRLSRVLRGVSLVAAQMGKEAVPELRRAVLVAQQGLAVPLRAAAPPQPERARSHETRAAPAARAASADVAAPPSVPERRPPAGAPPLAEPLVIATPAAAVDGGGSAPRANAAPAPDEPPAPADWAAEPPSAPELREEAVPASSLGRAFHFGMLGASVLTSGFGELARRRMASVLGGESAAGGAPESARTAFVNERSAEQMARTLTKLRGAALKLGQLLSLQDEGAMPKHLQAIFAKVRASANIMPAAQLHTTISSELGTDWRERVRSFQETPLAAASIGQVHRVVLRDGRLAALKVQYPGVAASVDSDLANLRRLAHYTGALPKTLFVDNIIKVARDELLAECDYVAEAASTERYGELLRCAMAADPARLGGKFATPAVVRELSSARVLTTELMLGEPIEAVARMSVGRRNAVASRVLNLTMRELFEWRFVQTDPNWGNFLYDAKRDLVSMLDFGAARAYPKPFVDNYMRMVDACTRRDRAACIDASIALGFLTGEESVEMLDAHVAAGFVLGEPFGAAGPYDFAAAQISARVREHVPTMMKLRLCPPPDEVYSLHRKLSGAYMLCIRLGATIDCREVFEEIRDGYDFSPAAAVAGADGGAGAAKLAAGARGRDEPALV</sequence>
<dbReference type="AlphaFoldDB" id="A0A8J6CD02"/>
<name>A0A8J6CD02_DIALT</name>
<dbReference type="InterPro" id="IPR051409">
    <property type="entry name" value="Atypical_kinase_ADCK"/>
</dbReference>
<evidence type="ECO:0000256" key="1">
    <source>
        <dbReference type="ARBA" id="ARBA00009670"/>
    </source>
</evidence>
<evidence type="ECO:0000313" key="7">
    <source>
        <dbReference type="EMBL" id="KAG8466641.1"/>
    </source>
</evidence>
<dbReference type="GO" id="GO:0016740">
    <property type="term" value="F:transferase activity"/>
    <property type="evidence" value="ECO:0007669"/>
    <property type="project" value="UniProtKB-KW"/>
</dbReference>
<gene>
    <name evidence="7" type="ORF">KFE25_008020</name>
</gene>
<feature type="compositionally biased region" description="Low complexity" evidence="5">
    <location>
        <begin position="59"/>
        <end position="73"/>
    </location>
</feature>
<keyword evidence="3" id="KW-0547">Nucleotide-binding</keyword>
<dbReference type="GO" id="GO:0005524">
    <property type="term" value="F:ATP binding"/>
    <property type="evidence" value="ECO:0007669"/>
    <property type="project" value="UniProtKB-KW"/>
</dbReference>
<keyword evidence="8" id="KW-1185">Reference proteome</keyword>
<dbReference type="SUPFAM" id="SSF56112">
    <property type="entry name" value="Protein kinase-like (PK-like)"/>
    <property type="match status" value="1"/>
</dbReference>
<evidence type="ECO:0000313" key="8">
    <source>
        <dbReference type="Proteomes" id="UP000751190"/>
    </source>
</evidence>
<dbReference type="PANTHER" id="PTHR43851">
    <property type="match status" value="1"/>
</dbReference>
<evidence type="ECO:0000256" key="3">
    <source>
        <dbReference type="ARBA" id="ARBA00022741"/>
    </source>
</evidence>
<dbReference type="GO" id="GO:0006744">
    <property type="term" value="P:ubiquinone biosynthetic process"/>
    <property type="evidence" value="ECO:0007669"/>
    <property type="project" value="TreeGrafter"/>
</dbReference>
<keyword evidence="2" id="KW-0808">Transferase</keyword>
<comment type="similarity">
    <text evidence="1">Belongs to the protein kinase superfamily. ADCK protein kinase family.</text>
</comment>
<dbReference type="Proteomes" id="UP000751190">
    <property type="component" value="Unassembled WGS sequence"/>
</dbReference>
<protein>
    <recommendedName>
        <fullName evidence="6">ABC1 atypical kinase-like domain-containing protein</fullName>
    </recommendedName>
</protein>
<feature type="region of interest" description="Disordered" evidence="5">
    <location>
        <begin position="42"/>
        <end position="139"/>
    </location>
</feature>
<dbReference type="PANTHER" id="PTHR43851:SF3">
    <property type="entry name" value="COENZYME Q8"/>
    <property type="match status" value="1"/>
</dbReference>
<dbReference type="OrthoDB" id="201153at2759"/>
<evidence type="ECO:0000256" key="2">
    <source>
        <dbReference type="ARBA" id="ARBA00022679"/>
    </source>
</evidence>
<keyword evidence="4" id="KW-0067">ATP-binding</keyword>
<evidence type="ECO:0000256" key="4">
    <source>
        <dbReference type="ARBA" id="ARBA00022840"/>
    </source>
</evidence>
<reference evidence="7" key="1">
    <citation type="submission" date="2021-05" db="EMBL/GenBank/DDBJ databases">
        <title>The genome of the haptophyte Pavlova lutheri (Diacronema luteri, Pavlovales) - a model for lipid biosynthesis in eukaryotic algae.</title>
        <authorList>
            <person name="Hulatt C.J."/>
            <person name="Posewitz M.C."/>
        </authorList>
    </citation>
    <scope>NUCLEOTIDE SEQUENCE</scope>
    <source>
        <strain evidence="7">NIVA-4/92</strain>
    </source>
</reference>
<dbReference type="InterPro" id="IPR004147">
    <property type="entry name" value="ABC1_dom"/>
</dbReference>
<evidence type="ECO:0000256" key="5">
    <source>
        <dbReference type="SAM" id="MobiDB-lite"/>
    </source>
</evidence>
<evidence type="ECO:0000259" key="6">
    <source>
        <dbReference type="Pfam" id="PF03109"/>
    </source>
</evidence>
<dbReference type="EMBL" id="JAGTXO010000007">
    <property type="protein sequence ID" value="KAG8466641.1"/>
    <property type="molecule type" value="Genomic_DNA"/>
</dbReference>
<dbReference type="Pfam" id="PF03109">
    <property type="entry name" value="ABC1"/>
    <property type="match status" value="1"/>
</dbReference>
<accession>A0A8J6CD02</accession>
<dbReference type="OMA" id="PEYYVPR"/>
<proteinExistence type="inferred from homology"/>
<dbReference type="InterPro" id="IPR034646">
    <property type="entry name" value="ADCK3_dom"/>
</dbReference>
<feature type="domain" description="ABC1 atypical kinase-like" evidence="6">
    <location>
        <begin position="238"/>
        <end position="486"/>
    </location>
</feature>
<comment type="caution">
    <text evidence="7">The sequence shown here is derived from an EMBL/GenBank/DDBJ whole genome shotgun (WGS) entry which is preliminary data.</text>
</comment>
<organism evidence="7 8">
    <name type="scientific">Diacronema lutheri</name>
    <name type="common">Unicellular marine alga</name>
    <name type="synonym">Monochrysis lutheri</name>
    <dbReference type="NCBI Taxonomy" id="2081491"/>
    <lineage>
        <taxon>Eukaryota</taxon>
        <taxon>Haptista</taxon>
        <taxon>Haptophyta</taxon>
        <taxon>Pavlovophyceae</taxon>
        <taxon>Pavlovales</taxon>
        <taxon>Pavlovaceae</taxon>
        <taxon>Diacronema</taxon>
    </lineage>
</organism>
<dbReference type="InterPro" id="IPR011009">
    <property type="entry name" value="Kinase-like_dom_sf"/>
</dbReference>
<dbReference type="CDD" id="cd13970">
    <property type="entry name" value="ABC1_ADCK3"/>
    <property type="match status" value="1"/>
</dbReference>